<evidence type="ECO:0000313" key="3">
    <source>
        <dbReference type="Proteomes" id="UP000242188"/>
    </source>
</evidence>
<keyword evidence="3" id="KW-1185">Reference proteome</keyword>
<dbReference type="PANTHER" id="PTHR28489:SF2">
    <property type="entry name" value="RENTINAL DEGENERATION 3-LIKE"/>
    <property type="match status" value="1"/>
</dbReference>
<evidence type="ECO:0000313" key="2">
    <source>
        <dbReference type="EMBL" id="OWF41563.1"/>
    </source>
</evidence>
<gene>
    <name evidence="2" type="ORF">KP79_PYT11852</name>
</gene>
<accession>A0A210PYL3</accession>
<proteinExistence type="predicted"/>
<dbReference type="STRING" id="6573.A0A210PYL3"/>
<comment type="caution">
    <text evidence="2">The sequence shown here is derived from an EMBL/GenBank/DDBJ whole genome shotgun (WGS) entry which is preliminary data.</text>
</comment>
<evidence type="ECO:0000256" key="1">
    <source>
        <dbReference type="SAM" id="MobiDB-lite"/>
    </source>
</evidence>
<dbReference type="Pfam" id="PF14473">
    <property type="entry name" value="RD3"/>
    <property type="match status" value="1"/>
</dbReference>
<reference evidence="2 3" key="1">
    <citation type="journal article" date="2017" name="Nat. Ecol. Evol.">
        <title>Scallop genome provides insights into evolution of bilaterian karyotype and development.</title>
        <authorList>
            <person name="Wang S."/>
            <person name="Zhang J."/>
            <person name="Jiao W."/>
            <person name="Li J."/>
            <person name="Xun X."/>
            <person name="Sun Y."/>
            <person name="Guo X."/>
            <person name="Huan P."/>
            <person name="Dong B."/>
            <person name="Zhang L."/>
            <person name="Hu X."/>
            <person name="Sun X."/>
            <person name="Wang J."/>
            <person name="Zhao C."/>
            <person name="Wang Y."/>
            <person name="Wang D."/>
            <person name="Huang X."/>
            <person name="Wang R."/>
            <person name="Lv J."/>
            <person name="Li Y."/>
            <person name="Zhang Z."/>
            <person name="Liu B."/>
            <person name="Lu W."/>
            <person name="Hui Y."/>
            <person name="Liang J."/>
            <person name="Zhou Z."/>
            <person name="Hou R."/>
            <person name="Li X."/>
            <person name="Liu Y."/>
            <person name="Li H."/>
            <person name="Ning X."/>
            <person name="Lin Y."/>
            <person name="Zhao L."/>
            <person name="Xing Q."/>
            <person name="Dou J."/>
            <person name="Li Y."/>
            <person name="Mao J."/>
            <person name="Guo H."/>
            <person name="Dou H."/>
            <person name="Li T."/>
            <person name="Mu C."/>
            <person name="Jiang W."/>
            <person name="Fu Q."/>
            <person name="Fu X."/>
            <person name="Miao Y."/>
            <person name="Liu J."/>
            <person name="Yu Q."/>
            <person name="Li R."/>
            <person name="Liao H."/>
            <person name="Li X."/>
            <person name="Kong Y."/>
            <person name="Jiang Z."/>
            <person name="Chourrout D."/>
            <person name="Li R."/>
            <person name="Bao Z."/>
        </authorList>
    </citation>
    <scope>NUCLEOTIDE SEQUENCE [LARGE SCALE GENOMIC DNA]</scope>
    <source>
        <strain evidence="2 3">PY_sf001</strain>
    </source>
</reference>
<dbReference type="InterPro" id="IPR028092">
    <property type="entry name" value="RD3"/>
</dbReference>
<protein>
    <submittedName>
        <fullName evidence="2">Protein RD3</fullName>
    </submittedName>
</protein>
<dbReference type="AlphaFoldDB" id="A0A210PYL3"/>
<name>A0A210PYL3_MIZYE</name>
<feature type="region of interest" description="Disordered" evidence="1">
    <location>
        <begin position="1"/>
        <end position="30"/>
    </location>
</feature>
<dbReference type="PANTHER" id="PTHR28489">
    <property type="entry name" value="RENTINAL DEGENERATION 3-LIKE"/>
    <property type="match status" value="1"/>
</dbReference>
<dbReference type="OrthoDB" id="10072259at2759"/>
<sequence>MIPLKSVWNKLTTDPNRPPERDQQGQVSDSLMNELDFQIKELERLERENDQEQKRKETGVDYSWLISAPPKTYEIPQLERLELEGLCYQVKPEETGKVLNLFRDALLNEPKPSQLSRILRACIRQILEQRPKEETLAAWVTKRSLSLGSLRVRPISSKVSPSPGSGNVQVDPEIQAGTPVSHPYQNNAFYGGRTISLPEYTNKYAQSQDVDSLPV</sequence>
<dbReference type="EMBL" id="NEDP02005383">
    <property type="protein sequence ID" value="OWF41563.1"/>
    <property type="molecule type" value="Genomic_DNA"/>
</dbReference>
<organism evidence="2 3">
    <name type="scientific">Mizuhopecten yessoensis</name>
    <name type="common">Japanese scallop</name>
    <name type="synonym">Patinopecten yessoensis</name>
    <dbReference type="NCBI Taxonomy" id="6573"/>
    <lineage>
        <taxon>Eukaryota</taxon>
        <taxon>Metazoa</taxon>
        <taxon>Spiralia</taxon>
        <taxon>Lophotrochozoa</taxon>
        <taxon>Mollusca</taxon>
        <taxon>Bivalvia</taxon>
        <taxon>Autobranchia</taxon>
        <taxon>Pteriomorphia</taxon>
        <taxon>Pectinida</taxon>
        <taxon>Pectinoidea</taxon>
        <taxon>Pectinidae</taxon>
        <taxon>Mizuhopecten</taxon>
    </lineage>
</organism>
<dbReference type="Proteomes" id="UP000242188">
    <property type="component" value="Unassembled WGS sequence"/>
</dbReference>